<sequence length="227" mass="26219">MAARLRVASISEEDLRIDCLPRKTGQAFRAFTRARWLASSNWYLAGGTALALHAGHRQSEDLDFFMNQVTYDVRSLERTLLGTGQWLTSLRAEGTLYGSFMGAKASFIAYPFYKPLKMFRCGILRMLSPEDIAAMKIEAISQRGKKRDFVDLYWYSINRESLDTVILRSMSQYVKQEHNMPHILKSLTYFADAEKDPMPRLFFNADWKAIRSYFLTEAPKVARKLLF</sequence>
<proteinExistence type="predicted"/>
<dbReference type="AlphaFoldDB" id="A0A1F7UL27"/>
<comment type="caution">
    <text evidence="1">The sequence shown here is derived from an EMBL/GenBank/DDBJ whole genome shotgun (WGS) entry which is preliminary data.</text>
</comment>
<dbReference type="STRING" id="1802397.A3J43_03845"/>
<accession>A0A1F7UL27</accession>
<protein>
    <recommendedName>
        <fullName evidence="3">Nucleotidyl transferase AbiEii/AbiGii toxin family protein</fullName>
    </recommendedName>
</protein>
<evidence type="ECO:0000313" key="1">
    <source>
        <dbReference type="EMBL" id="OGL79000.1"/>
    </source>
</evidence>
<organism evidence="1 2">
    <name type="scientific">Candidatus Uhrbacteria bacterium RIFCSPHIGHO2_12_FULL_54_23</name>
    <dbReference type="NCBI Taxonomy" id="1802397"/>
    <lineage>
        <taxon>Bacteria</taxon>
        <taxon>Candidatus Uhriibacteriota</taxon>
    </lineage>
</organism>
<dbReference type="Proteomes" id="UP000176604">
    <property type="component" value="Unassembled WGS sequence"/>
</dbReference>
<gene>
    <name evidence="1" type="ORF">A3J43_03845</name>
</gene>
<dbReference type="InterPro" id="IPR014942">
    <property type="entry name" value="AbiEii"/>
</dbReference>
<reference evidence="1 2" key="1">
    <citation type="journal article" date="2016" name="Nat. Commun.">
        <title>Thousands of microbial genomes shed light on interconnected biogeochemical processes in an aquifer system.</title>
        <authorList>
            <person name="Anantharaman K."/>
            <person name="Brown C.T."/>
            <person name="Hug L.A."/>
            <person name="Sharon I."/>
            <person name="Castelle C.J."/>
            <person name="Probst A.J."/>
            <person name="Thomas B.C."/>
            <person name="Singh A."/>
            <person name="Wilkins M.J."/>
            <person name="Karaoz U."/>
            <person name="Brodie E.L."/>
            <person name="Williams K.H."/>
            <person name="Hubbard S.S."/>
            <person name="Banfield J.F."/>
        </authorList>
    </citation>
    <scope>NUCLEOTIDE SEQUENCE [LARGE SCALE GENOMIC DNA]</scope>
</reference>
<name>A0A1F7UL27_9BACT</name>
<dbReference type="EMBL" id="MGEF01000020">
    <property type="protein sequence ID" value="OGL79000.1"/>
    <property type="molecule type" value="Genomic_DNA"/>
</dbReference>
<evidence type="ECO:0008006" key="3">
    <source>
        <dbReference type="Google" id="ProtNLM"/>
    </source>
</evidence>
<evidence type="ECO:0000313" key="2">
    <source>
        <dbReference type="Proteomes" id="UP000176604"/>
    </source>
</evidence>
<dbReference type="Pfam" id="PF08843">
    <property type="entry name" value="AbiEii"/>
    <property type="match status" value="2"/>
</dbReference>